<protein>
    <recommendedName>
        <fullName evidence="2">HNH endonuclease</fullName>
    </recommendedName>
</protein>
<gene>
    <name evidence="1" type="ORF">D8R42_18570</name>
</gene>
<reference evidence="1" key="1">
    <citation type="submission" date="2018-10" db="EMBL/GenBank/DDBJ databases">
        <authorList>
            <person name="Ashton P.M."/>
            <person name="Dallman T."/>
            <person name="Nair S."/>
            <person name="De Pinna E."/>
            <person name="Peters T."/>
            <person name="Grant K."/>
        </authorList>
    </citation>
    <scope>NUCLEOTIDE SEQUENCE</scope>
    <source>
        <strain evidence="1">534028</strain>
    </source>
</reference>
<accession>A0A5X2CVF9</accession>
<evidence type="ECO:0008006" key="2">
    <source>
        <dbReference type="Google" id="ProtNLM"/>
    </source>
</evidence>
<dbReference type="EMBL" id="AAHQKH010000023">
    <property type="protein sequence ID" value="EBZ2124055.1"/>
    <property type="molecule type" value="Genomic_DNA"/>
</dbReference>
<sequence>MSITKFSRVQREAIWKAYGKRCFYTDEVLLLDSFDIEHIIPENILERPDEWIELKKELGLDDGFDINGYENLVPARRRINGNKGATVLPKRALMYFLSFSMEKKKIVETFVEDFEKQSGIEKARHLIAKALECNEVTKNDVVNFADQARFGFTEISKNILAQYPELEFDLFNAEVLSEFRKKAISDPVTLVDSSGNELIVSTCEEYSSCINKGYAEKNNYDIKIASKLRCISSLINFISAAGAPSKSLIHQLGLCDISMMCASMFPDLSGECNYKNKYKTYQGLVSNGNAKIMSIGTGFIHIENNLMGQYIVEVCRGCFDDKKYEQMLVFEYSYAIEGTFSYANARLISRLRKTSKMAFVD</sequence>
<proteinExistence type="predicted"/>
<comment type="caution">
    <text evidence="1">The sequence shown here is derived from an EMBL/GenBank/DDBJ whole genome shotgun (WGS) entry which is preliminary data.</text>
</comment>
<dbReference type="AlphaFoldDB" id="A0A5X2CVF9"/>
<name>A0A5X2CVF9_SALET</name>
<dbReference type="Gene3D" id="1.10.30.50">
    <property type="match status" value="1"/>
</dbReference>
<organism evidence="1">
    <name type="scientific">Salmonella enterica subsp. enterica serovar Heidelberg</name>
    <dbReference type="NCBI Taxonomy" id="611"/>
    <lineage>
        <taxon>Bacteria</taxon>
        <taxon>Pseudomonadati</taxon>
        <taxon>Pseudomonadota</taxon>
        <taxon>Gammaproteobacteria</taxon>
        <taxon>Enterobacterales</taxon>
        <taxon>Enterobacteriaceae</taxon>
        <taxon>Salmonella</taxon>
    </lineage>
</organism>
<evidence type="ECO:0000313" key="1">
    <source>
        <dbReference type="EMBL" id="EBZ2124055.1"/>
    </source>
</evidence>